<dbReference type="InterPro" id="IPR020476">
    <property type="entry name" value="Nudix_hydrolase"/>
</dbReference>
<dbReference type="EMBL" id="JAMSKV010000002">
    <property type="protein sequence ID" value="MCQ8277666.1"/>
    <property type="molecule type" value="Genomic_DNA"/>
</dbReference>
<sequence length="149" mass="15863">MSPTVPVRPPGLTPVRAAVLAVVRRDDRVLLVRRANPPDRGLWGFPGGHIEPYEPLLDAAVRELREETGLVSTATGVITAIDVIRPPENDAPGRHYVLVAVSCLAPEGDPVADTDALEVGWFAIDALDDSSPAFSRGTAALARQAPRTD</sequence>
<feature type="domain" description="Nudix hydrolase" evidence="4">
    <location>
        <begin position="14"/>
        <end position="144"/>
    </location>
</feature>
<dbReference type="PRINTS" id="PR00502">
    <property type="entry name" value="NUDIXFAMILY"/>
</dbReference>
<evidence type="ECO:0000256" key="1">
    <source>
        <dbReference type="ARBA" id="ARBA00001946"/>
    </source>
</evidence>
<dbReference type="SUPFAM" id="SSF55811">
    <property type="entry name" value="Nudix"/>
    <property type="match status" value="1"/>
</dbReference>
<evidence type="ECO:0000259" key="4">
    <source>
        <dbReference type="PROSITE" id="PS51462"/>
    </source>
</evidence>
<gene>
    <name evidence="5" type="ORF">NFI95_04280</name>
</gene>
<name>A0ABT1W693_9PROT</name>
<dbReference type="InterPro" id="IPR020084">
    <property type="entry name" value="NUDIX_hydrolase_CS"/>
</dbReference>
<comment type="similarity">
    <text evidence="3">Belongs to the Nudix hydrolase family.</text>
</comment>
<dbReference type="InterPro" id="IPR015797">
    <property type="entry name" value="NUDIX_hydrolase-like_dom_sf"/>
</dbReference>
<dbReference type="Proteomes" id="UP001524587">
    <property type="component" value="Unassembled WGS sequence"/>
</dbReference>
<dbReference type="PROSITE" id="PS00893">
    <property type="entry name" value="NUDIX_BOX"/>
    <property type="match status" value="1"/>
</dbReference>
<keyword evidence="2 3" id="KW-0378">Hydrolase</keyword>
<dbReference type="InterPro" id="IPR000086">
    <property type="entry name" value="NUDIX_hydrolase_dom"/>
</dbReference>
<accession>A0ABT1W693</accession>
<proteinExistence type="inferred from homology"/>
<keyword evidence="6" id="KW-1185">Reference proteome</keyword>
<dbReference type="PANTHER" id="PTHR43736:SF1">
    <property type="entry name" value="DIHYDRONEOPTERIN TRIPHOSPHATE DIPHOSPHATASE"/>
    <property type="match status" value="1"/>
</dbReference>
<dbReference type="Pfam" id="PF00293">
    <property type="entry name" value="NUDIX"/>
    <property type="match status" value="1"/>
</dbReference>
<comment type="cofactor">
    <cofactor evidence="1">
        <name>Mg(2+)</name>
        <dbReference type="ChEBI" id="CHEBI:18420"/>
    </cofactor>
</comment>
<dbReference type="PROSITE" id="PS51462">
    <property type="entry name" value="NUDIX"/>
    <property type="match status" value="1"/>
</dbReference>
<reference evidence="5 6" key="1">
    <citation type="submission" date="2022-06" db="EMBL/GenBank/DDBJ databases">
        <title>Endosaccharibacter gen. nov., sp. nov., endophytic bacteria isolated from sugarcane.</title>
        <authorList>
            <person name="Pitiwittayakul N."/>
            <person name="Yukphan P."/>
            <person name="Charoenyingcharoen P."/>
            <person name="Tanasupawat S."/>
        </authorList>
    </citation>
    <scope>NUCLEOTIDE SEQUENCE [LARGE SCALE GENOMIC DNA]</scope>
    <source>
        <strain evidence="5 6">KSS8</strain>
    </source>
</reference>
<protein>
    <submittedName>
        <fullName evidence="5">NUDIX hydrolase</fullName>
    </submittedName>
</protein>
<dbReference type="RefSeq" id="WP_422863106.1">
    <property type="nucleotide sequence ID" value="NZ_JAMSKV010000002.1"/>
</dbReference>
<comment type="caution">
    <text evidence="5">The sequence shown here is derived from an EMBL/GenBank/DDBJ whole genome shotgun (WGS) entry which is preliminary data.</text>
</comment>
<evidence type="ECO:0000256" key="2">
    <source>
        <dbReference type="ARBA" id="ARBA00022801"/>
    </source>
</evidence>
<evidence type="ECO:0000313" key="5">
    <source>
        <dbReference type="EMBL" id="MCQ8277666.1"/>
    </source>
</evidence>
<dbReference type="CDD" id="cd04673">
    <property type="entry name" value="NUDIX_ADPRase"/>
    <property type="match status" value="1"/>
</dbReference>
<evidence type="ECO:0000313" key="6">
    <source>
        <dbReference type="Proteomes" id="UP001524587"/>
    </source>
</evidence>
<dbReference type="Gene3D" id="3.90.79.10">
    <property type="entry name" value="Nucleoside Triphosphate Pyrophosphohydrolase"/>
    <property type="match status" value="1"/>
</dbReference>
<evidence type="ECO:0000256" key="3">
    <source>
        <dbReference type="RuleBase" id="RU003476"/>
    </source>
</evidence>
<dbReference type="GO" id="GO:0016787">
    <property type="term" value="F:hydrolase activity"/>
    <property type="evidence" value="ECO:0007669"/>
    <property type="project" value="UniProtKB-KW"/>
</dbReference>
<organism evidence="5 6">
    <name type="scientific">Endosaccharibacter trunci</name>
    <dbReference type="NCBI Taxonomy" id="2812733"/>
    <lineage>
        <taxon>Bacteria</taxon>
        <taxon>Pseudomonadati</taxon>
        <taxon>Pseudomonadota</taxon>
        <taxon>Alphaproteobacteria</taxon>
        <taxon>Acetobacterales</taxon>
        <taxon>Acetobacteraceae</taxon>
        <taxon>Endosaccharibacter</taxon>
    </lineage>
</organism>
<dbReference type="PANTHER" id="PTHR43736">
    <property type="entry name" value="ADP-RIBOSE PYROPHOSPHATASE"/>
    <property type="match status" value="1"/>
</dbReference>